<evidence type="ECO:0000313" key="11">
    <source>
        <dbReference type="Proteomes" id="UP000550736"/>
    </source>
</evidence>
<evidence type="ECO:0000256" key="1">
    <source>
        <dbReference type="ARBA" id="ARBA00004141"/>
    </source>
</evidence>
<proteinExistence type="predicted"/>
<evidence type="ECO:0000313" key="10">
    <source>
        <dbReference type="Proteomes" id="UP000538955"/>
    </source>
</evidence>
<evidence type="ECO:0000313" key="8">
    <source>
        <dbReference type="EMBL" id="TBW76886.1"/>
    </source>
</evidence>
<dbReference type="AlphaFoldDB" id="A0A7X9WBD8"/>
<comment type="caution">
    <text evidence="7">The sequence shown here is derived from an EMBL/GenBank/DDBJ whole genome shotgun (WGS) entry which is preliminary data.</text>
</comment>
<dbReference type="Proteomes" id="UP000538955">
    <property type="component" value="Unassembled WGS sequence"/>
</dbReference>
<dbReference type="GeneID" id="93668442"/>
<evidence type="ECO:0000256" key="5">
    <source>
        <dbReference type="SAM" id="Phobius"/>
    </source>
</evidence>
<comment type="subcellular location">
    <subcellularLocation>
        <location evidence="1">Membrane</location>
        <topology evidence="1">Multi-pass membrane protein</topology>
    </subcellularLocation>
</comment>
<gene>
    <name evidence="8" type="ORF">EQ811_08480</name>
    <name evidence="7" type="ORF">HHM13_08220</name>
    <name evidence="6" type="ORF">HHM24_09470</name>
</gene>
<keyword evidence="2 5" id="KW-0812">Transmembrane</keyword>
<feature type="transmembrane region" description="Helical" evidence="5">
    <location>
        <begin position="88"/>
        <end position="106"/>
    </location>
</feature>
<accession>A0A7X9WBD8</accession>
<dbReference type="InterPro" id="IPR019109">
    <property type="entry name" value="MamF_MmsF"/>
</dbReference>
<evidence type="ECO:0000256" key="3">
    <source>
        <dbReference type="ARBA" id="ARBA00022989"/>
    </source>
</evidence>
<dbReference type="EMBL" id="JABBLX010000023">
    <property type="protein sequence ID" value="NMK98075.1"/>
    <property type="molecule type" value="Genomic_DNA"/>
</dbReference>
<dbReference type="EMBL" id="SCHC01000002">
    <property type="protein sequence ID" value="TBW76886.1"/>
    <property type="molecule type" value="Genomic_DNA"/>
</dbReference>
<evidence type="ECO:0000313" key="6">
    <source>
        <dbReference type="EMBL" id="NMK54950.1"/>
    </source>
</evidence>
<evidence type="ECO:0000256" key="2">
    <source>
        <dbReference type="ARBA" id="ARBA00022692"/>
    </source>
</evidence>
<dbReference type="RefSeq" id="WP_002436243.1">
    <property type="nucleotide sequence ID" value="NZ_AP014956.1"/>
</dbReference>
<protein>
    <submittedName>
        <fullName evidence="7">DUF4870 domain-containing protein</fullName>
    </submittedName>
</protein>
<dbReference type="Proteomes" id="UP000291949">
    <property type="component" value="Unassembled WGS sequence"/>
</dbReference>
<keyword evidence="4 5" id="KW-0472">Membrane</keyword>
<reference evidence="10 11" key="2">
    <citation type="submission" date="2020-04" db="EMBL/GenBank/DDBJ databases">
        <title>The Epidemiology and Molecular Characteristics of Linezolid-Resistant Staphylococcus capitis in Huashan Hospital, Shanghai.</title>
        <authorList>
            <person name="Ding L."/>
            <person name="Li P."/>
            <person name="Yang Y."/>
            <person name="Lin D."/>
            <person name="Xu X."/>
        </authorList>
    </citation>
    <scope>NUCLEOTIDE SEQUENCE [LARGE SCALE GENOMIC DNA]</scope>
    <source>
        <strain evidence="7 11">12-86</strain>
        <strain evidence="6 10">17-84</strain>
    </source>
</reference>
<evidence type="ECO:0000313" key="9">
    <source>
        <dbReference type="Proteomes" id="UP000291949"/>
    </source>
</evidence>
<organism evidence="7 11">
    <name type="scientific">Staphylococcus capitis</name>
    <dbReference type="NCBI Taxonomy" id="29388"/>
    <lineage>
        <taxon>Bacteria</taxon>
        <taxon>Bacillati</taxon>
        <taxon>Bacillota</taxon>
        <taxon>Bacilli</taxon>
        <taxon>Bacillales</taxon>
        <taxon>Staphylococcaceae</taxon>
        <taxon>Staphylococcus</taxon>
    </lineage>
</organism>
<name>A0A7X9WBD8_STACP</name>
<dbReference type="EMBL" id="JABBMI010000069">
    <property type="protein sequence ID" value="NMK54950.1"/>
    <property type="molecule type" value="Genomic_DNA"/>
</dbReference>
<dbReference type="Pfam" id="PF09685">
    <property type="entry name" value="MamF_MmsF"/>
    <property type="match status" value="1"/>
</dbReference>
<feature type="transmembrane region" description="Helical" evidence="5">
    <location>
        <begin position="60"/>
        <end position="82"/>
    </location>
</feature>
<keyword evidence="3 5" id="KW-1133">Transmembrane helix</keyword>
<evidence type="ECO:0000313" key="7">
    <source>
        <dbReference type="EMBL" id="NMK98075.1"/>
    </source>
</evidence>
<evidence type="ECO:0000256" key="4">
    <source>
        <dbReference type="ARBA" id="ARBA00023136"/>
    </source>
</evidence>
<keyword evidence="10" id="KW-1185">Reference proteome</keyword>
<sequence length="121" mass="13814">MKLVNQSKNPHAFKDVSDNETTIAMVIWLLSFFTTFLGPLIIWVLKRDDSAFIDQQGKNYLNYLISYLIYTIIASVLVFVLIGVVLLFILGIAMIIYSIVAIIFVLKGEDYVVPFTIEFIK</sequence>
<reference evidence="8 9" key="1">
    <citation type="journal article" date="2019" name="Sci. Transl. Med.">
        <title>Quorum sensing between bacterial species on the skin protects against epidermal injury in atopic dermatitis.</title>
        <authorList>
            <person name="Williams M.R."/>
        </authorList>
    </citation>
    <scope>NUCLEOTIDE SEQUENCE [LARGE SCALE GENOMIC DNA]</scope>
    <source>
        <strain evidence="8 9">H8</strain>
    </source>
</reference>
<feature type="transmembrane region" description="Helical" evidence="5">
    <location>
        <begin position="23"/>
        <end position="45"/>
    </location>
</feature>
<dbReference type="Proteomes" id="UP000550736">
    <property type="component" value="Unassembled WGS sequence"/>
</dbReference>